<feature type="transmembrane region" description="Helical" evidence="1">
    <location>
        <begin position="163"/>
        <end position="183"/>
    </location>
</feature>
<feature type="transmembrane region" description="Helical" evidence="1">
    <location>
        <begin position="95"/>
        <end position="116"/>
    </location>
</feature>
<evidence type="ECO:0000313" key="2">
    <source>
        <dbReference type="EMBL" id="TDO25732.1"/>
    </source>
</evidence>
<keyword evidence="1" id="KW-1133">Transmembrane helix</keyword>
<feature type="transmembrane region" description="Helical" evidence="1">
    <location>
        <begin position="122"/>
        <end position="142"/>
    </location>
</feature>
<dbReference type="AlphaFoldDB" id="A0A4R6IT88"/>
<keyword evidence="1" id="KW-0812">Transmembrane</keyword>
<feature type="transmembrane region" description="Helical" evidence="1">
    <location>
        <begin position="12"/>
        <end position="36"/>
    </location>
</feature>
<protein>
    <submittedName>
        <fullName evidence="2">Uncharacterized protein</fullName>
    </submittedName>
</protein>
<organism evidence="2 3">
    <name type="scientific">Sediminibacterium goheungense</name>
    <dbReference type="NCBI Taxonomy" id="1086393"/>
    <lineage>
        <taxon>Bacteria</taxon>
        <taxon>Pseudomonadati</taxon>
        <taxon>Bacteroidota</taxon>
        <taxon>Chitinophagia</taxon>
        <taxon>Chitinophagales</taxon>
        <taxon>Chitinophagaceae</taxon>
        <taxon>Sediminibacterium</taxon>
    </lineage>
</organism>
<reference evidence="2 3" key="1">
    <citation type="submission" date="2019-03" db="EMBL/GenBank/DDBJ databases">
        <title>Genomic Encyclopedia of Archaeal and Bacterial Type Strains, Phase II (KMG-II): from individual species to whole genera.</title>
        <authorList>
            <person name="Goeker M."/>
        </authorList>
    </citation>
    <scope>NUCLEOTIDE SEQUENCE [LARGE SCALE GENOMIC DNA]</scope>
    <source>
        <strain evidence="2 3">DSM 28323</strain>
    </source>
</reference>
<proteinExistence type="predicted"/>
<feature type="transmembrane region" description="Helical" evidence="1">
    <location>
        <begin position="71"/>
        <end position="88"/>
    </location>
</feature>
<keyword evidence="3" id="KW-1185">Reference proteome</keyword>
<gene>
    <name evidence="2" type="ORF">BC659_2655</name>
</gene>
<accession>A0A4R6IT88</accession>
<keyword evidence="1" id="KW-0472">Membrane</keyword>
<dbReference type="EMBL" id="SNWP01000012">
    <property type="protein sequence ID" value="TDO25732.1"/>
    <property type="molecule type" value="Genomic_DNA"/>
</dbReference>
<name>A0A4R6IT88_9BACT</name>
<dbReference type="Proteomes" id="UP000295741">
    <property type="component" value="Unassembled WGS sequence"/>
</dbReference>
<evidence type="ECO:0000256" key="1">
    <source>
        <dbReference type="SAM" id="Phobius"/>
    </source>
</evidence>
<dbReference type="RefSeq" id="WP_133475226.1">
    <property type="nucleotide sequence ID" value="NZ_SNWP01000012.1"/>
</dbReference>
<comment type="caution">
    <text evidence="2">The sequence shown here is derived from an EMBL/GenBank/DDBJ whole genome shotgun (WGS) entry which is preliminary data.</text>
</comment>
<evidence type="ECO:0000313" key="3">
    <source>
        <dbReference type="Proteomes" id="UP000295741"/>
    </source>
</evidence>
<feature type="transmembrane region" description="Helical" evidence="1">
    <location>
        <begin position="189"/>
        <end position="207"/>
    </location>
</feature>
<dbReference type="OrthoDB" id="5524812at2"/>
<sequence>MFRLLHQIKQQIFLQVFTVYLRYLIGAAFIIAAFGMGKLNGRSNLMQSMDKPIDQLMPIQQFFRVMADSGLYWHFIGWSQIIAGALLMTQKQARLGAVIFFGLILNIFIITVSYGFSGTPFITGLMLLASIYLLVWDLPAFMPIILNRFDYQYEPLRLADHRFWTILGLLMVASIVVMGLLHINTLLQLGTAFAEGLIGFVIYMIVLHKKANVRSQMADRRY</sequence>